<evidence type="ECO:0000256" key="1">
    <source>
        <dbReference type="SAM" id="MobiDB-lite"/>
    </source>
</evidence>
<feature type="region of interest" description="Disordered" evidence="1">
    <location>
        <begin position="1"/>
        <end position="183"/>
    </location>
</feature>
<proteinExistence type="predicted"/>
<feature type="compositionally biased region" description="Basic and acidic residues" evidence="1">
    <location>
        <begin position="34"/>
        <end position="50"/>
    </location>
</feature>
<dbReference type="EMBL" id="BDIP01006497">
    <property type="protein sequence ID" value="GIQ90666.1"/>
    <property type="molecule type" value="Genomic_DNA"/>
</dbReference>
<protein>
    <submittedName>
        <fullName evidence="2">Uncharacterized protein</fullName>
    </submittedName>
</protein>
<organism evidence="2 3">
    <name type="scientific">Kipferlia bialata</name>
    <dbReference type="NCBI Taxonomy" id="797122"/>
    <lineage>
        <taxon>Eukaryota</taxon>
        <taxon>Metamonada</taxon>
        <taxon>Carpediemonas-like organisms</taxon>
        <taxon>Kipferlia</taxon>
    </lineage>
</organism>
<feature type="compositionally biased region" description="Polar residues" evidence="1">
    <location>
        <begin position="119"/>
        <end position="136"/>
    </location>
</feature>
<accession>A0A9K3D9L8</accession>
<dbReference type="Proteomes" id="UP000265618">
    <property type="component" value="Unassembled WGS sequence"/>
</dbReference>
<feature type="compositionally biased region" description="Basic and acidic residues" evidence="1">
    <location>
        <begin position="172"/>
        <end position="183"/>
    </location>
</feature>
<feature type="compositionally biased region" description="Low complexity" evidence="1">
    <location>
        <begin position="137"/>
        <end position="154"/>
    </location>
</feature>
<feature type="non-terminal residue" evidence="2">
    <location>
        <position position="1"/>
    </location>
</feature>
<dbReference type="AlphaFoldDB" id="A0A9K3D9L8"/>
<evidence type="ECO:0000313" key="3">
    <source>
        <dbReference type="Proteomes" id="UP000265618"/>
    </source>
</evidence>
<name>A0A9K3D9L8_9EUKA</name>
<gene>
    <name evidence="2" type="ORF">KIPB_013545</name>
</gene>
<feature type="compositionally biased region" description="Polar residues" evidence="1">
    <location>
        <begin position="57"/>
        <end position="74"/>
    </location>
</feature>
<reference evidence="2 3" key="1">
    <citation type="journal article" date="2018" name="PLoS ONE">
        <title>The draft genome of Kipferlia bialata reveals reductive genome evolution in fornicate parasites.</title>
        <authorList>
            <person name="Tanifuji G."/>
            <person name="Takabayashi S."/>
            <person name="Kume K."/>
            <person name="Takagi M."/>
            <person name="Nakayama T."/>
            <person name="Kamikawa R."/>
            <person name="Inagaki Y."/>
            <person name="Hashimoto T."/>
        </authorList>
    </citation>
    <scope>NUCLEOTIDE SEQUENCE [LARGE SCALE GENOMIC DNA]</scope>
    <source>
        <strain evidence="2">NY0173</strain>
    </source>
</reference>
<sequence length="183" mass="19351">MGMGSVPAQGSARGSLNMDMSPRVSSRRQGALDSGRERERRESRLDRMDSARMGAETSMTDGSLSDSYSAYSTEASEDRPPPRPKTIRMNRLGRVGNTPGTRPIAGSPGGASRGVNLRPGSNMSLPDMSMSGSDPFTPSGTPGSIFGSGTFGSTNAPSHLPQPSFPDSSVLEESRDDIMRSHL</sequence>
<evidence type="ECO:0000313" key="2">
    <source>
        <dbReference type="EMBL" id="GIQ90666.1"/>
    </source>
</evidence>
<comment type="caution">
    <text evidence="2">The sequence shown here is derived from an EMBL/GenBank/DDBJ whole genome shotgun (WGS) entry which is preliminary data.</text>
</comment>
<keyword evidence="3" id="KW-1185">Reference proteome</keyword>